<reference evidence="1" key="1">
    <citation type="submission" date="2014-05" db="EMBL/GenBank/DDBJ databases">
        <authorList>
            <person name="Chronopoulou M."/>
        </authorList>
    </citation>
    <scope>NUCLEOTIDE SEQUENCE</scope>
    <source>
        <tissue evidence="1">Whole organism</tissue>
    </source>
</reference>
<feature type="non-terminal residue" evidence="1">
    <location>
        <position position="1"/>
    </location>
</feature>
<dbReference type="AlphaFoldDB" id="A0A0K2TZE8"/>
<dbReference type="EMBL" id="HACA01013721">
    <property type="protein sequence ID" value="CDW31082.1"/>
    <property type="molecule type" value="Transcribed_RNA"/>
</dbReference>
<proteinExistence type="predicted"/>
<sequence length="60" mass="6900">ERETYLNDCLCKIKRPLLGSNWLFRPSIWPRSMLTSHENANLSPINCIIIEGNGISEAQR</sequence>
<accession>A0A0K2TZE8</accession>
<name>A0A0K2TZE8_LEPSM</name>
<organism evidence="1">
    <name type="scientific">Lepeophtheirus salmonis</name>
    <name type="common">Salmon louse</name>
    <name type="synonym">Caligus salmonis</name>
    <dbReference type="NCBI Taxonomy" id="72036"/>
    <lineage>
        <taxon>Eukaryota</taxon>
        <taxon>Metazoa</taxon>
        <taxon>Ecdysozoa</taxon>
        <taxon>Arthropoda</taxon>
        <taxon>Crustacea</taxon>
        <taxon>Multicrustacea</taxon>
        <taxon>Hexanauplia</taxon>
        <taxon>Copepoda</taxon>
        <taxon>Siphonostomatoida</taxon>
        <taxon>Caligidae</taxon>
        <taxon>Lepeophtheirus</taxon>
    </lineage>
</organism>
<protein>
    <submittedName>
        <fullName evidence="1">Uncharacterized protein</fullName>
    </submittedName>
</protein>
<evidence type="ECO:0000313" key="1">
    <source>
        <dbReference type="EMBL" id="CDW31082.1"/>
    </source>
</evidence>